<dbReference type="GO" id="GO:0016787">
    <property type="term" value="F:hydrolase activity"/>
    <property type="evidence" value="ECO:0007669"/>
    <property type="project" value="UniProtKB-UniRule"/>
</dbReference>
<reference evidence="6 7" key="1">
    <citation type="submission" date="2019-06" db="EMBL/GenBank/DDBJ databases">
        <title>Genome analyses of bacteria isolated from kimchi.</title>
        <authorList>
            <person name="Lee S."/>
            <person name="Ahn S."/>
            <person name="Roh S."/>
        </authorList>
    </citation>
    <scope>NUCLEOTIDE SEQUENCE [LARGE SCALE GENOMIC DNA]</scope>
    <source>
        <strain evidence="6 7">CBA4606</strain>
    </source>
</reference>
<dbReference type="Gene3D" id="3.40.1090.10">
    <property type="entry name" value="Cytosolic phospholipase A2 catalytic domain"/>
    <property type="match status" value="2"/>
</dbReference>
<accession>A0A5B8SS77</accession>
<keyword evidence="1 4" id="KW-0378">Hydrolase</keyword>
<dbReference type="Pfam" id="PF12536">
    <property type="entry name" value="DUF3734"/>
    <property type="match status" value="1"/>
</dbReference>
<dbReference type="InterPro" id="IPR016035">
    <property type="entry name" value="Acyl_Trfase/lysoPLipase"/>
</dbReference>
<dbReference type="InterPro" id="IPR002641">
    <property type="entry name" value="PNPLA_dom"/>
</dbReference>
<dbReference type="InterPro" id="IPR050301">
    <property type="entry name" value="NTE"/>
</dbReference>
<keyword evidence="7" id="KW-1185">Reference proteome</keyword>
<dbReference type="CDD" id="cd07209">
    <property type="entry name" value="Pat_hypo_Ecoli_Z1214_like"/>
    <property type="match status" value="1"/>
</dbReference>
<evidence type="ECO:0000259" key="5">
    <source>
        <dbReference type="PROSITE" id="PS51635"/>
    </source>
</evidence>
<organism evidence="6 7">
    <name type="scientific">Pistricoccus aurantiacus</name>
    <dbReference type="NCBI Taxonomy" id="1883414"/>
    <lineage>
        <taxon>Bacteria</taxon>
        <taxon>Pseudomonadati</taxon>
        <taxon>Pseudomonadota</taxon>
        <taxon>Gammaproteobacteria</taxon>
        <taxon>Oceanospirillales</taxon>
        <taxon>Halomonadaceae</taxon>
        <taxon>Pistricoccus</taxon>
    </lineage>
</organism>
<dbReference type="EMBL" id="CP042382">
    <property type="protein sequence ID" value="QEA39516.1"/>
    <property type="molecule type" value="Genomic_DNA"/>
</dbReference>
<dbReference type="Pfam" id="PF01734">
    <property type="entry name" value="Patatin"/>
    <property type="match status" value="1"/>
</dbReference>
<feature type="active site" description="Proton acceptor" evidence="4">
    <location>
        <position position="204"/>
    </location>
</feature>
<evidence type="ECO:0000313" key="7">
    <source>
        <dbReference type="Proteomes" id="UP000321272"/>
    </source>
</evidence>
<dbReference type="SUPFAM" id="SSF52151">
    <property type="entry name" value="FabD/lysophospholipase-like"/>
    <property type="match status" value="1"/>
</dbReference>
<evidence type="ECO:0000256" key="3">
    <source>
        <dbReference type="ARBA" id="ARBA00023098"/>
    </source>
</evidence>
<feature type="short sequence motif" description="GXSXG" evidence="4">
    <location>
        <begin position="43"/>
        <end position="47"/>
    </location>
</feature>
<evidence type="ECO:0000313" key="6">
    <source>
        <dbReference type="EMBL" id="QEA39516.1"/>
    </source>
</evidence>
<dbReference type="GO" id="GO:0016042">
    <property type="term" value="P:lipid catabolic process"/>
    <property type="evidence" value="ECO:0007669"/>
    <property type="project" value="UniProtKB-UniRule"/>
</dbReference>
<dbReference type="OrthoDB" id="9807112at2"/>
<protein>
    <submittedName>
        <fullName evidence="6">Patatin-like phospholipase family protein</fullName>
    </submittedName>
</protein>
<dbReference type="Proteomes" id="UP000321272">
    <property type="component" value="Chromosome"/>
</dbReference>
<dbReference type="PANTHER" id="PTHR14226:SF57">
    <property type="entry name" value="BLR7027 PROTEIN"/>
    <property type="match status" value="1"/>
</dbReference>
<sequence length="370" mass="41210">MAKSIAAERNILVLQGGGALGAYQAGAYQRLAHHGHEPEWVAGISIGAINAAIICGNPPENRVARLQAFWEGVTGDLIAIPWLAGAKSRQWFNEFAANCALLWGVPGFFTPRYPFMNYLADSDVCSLSFYDTQPLRKTLEALVDFDYLNGQGPRLSVGAVDIETGNFAYFDSEKERITVEHVMASGALPPGFPPVTIEGHAYWDGGLVSNTPLQYVLDTASGDPVCIFQVDLFSARGNLPRNMAEVAQREKDIRYSSRTRLTTDRYVHLHDIRAAAERLFAKLPKELRDDPDMTWLRNTGPDCPVTLVHLIHRKVEYEGQSKDYEFSRLSMTEHWASGSTDVDTTFSHNAWRHRQVAHDGLQVFDLGVQE</sequence>
<feature type="domain" description="PNPLA" evidence="5">
    <location>
        <begin position="12"/>
        <end position="217"/>
    </location>
</feature>
<feature type="short sequence motif" description="DGA/G" evidence="4">
    <location>
        <begin position="204"/>
        <end position="206"/>
    </location>
</feature>
<dbReference type="AlphaFoldDB" id="A0A5B8SS77"/>
<keyword evidence="3 4" id="KW-0443">Lipid metabolism</keyword>
<dbReference type="KEGG" id="paur:FGL86_10805"/>
<proteinExistence type="predicted"/>
<keyword evidence="2 4" id="KW-0442">Lipid degradation</keyword>
<dbReference type="RefSeq" id="WP_147184567.1">
    <property type="nucleotide sequence ID" value="NZ_CP042382.1"/>
</dbReference>
<dbReference type="PROSITE" id="PS51635">
    <property type="entry name" value="PNPLA"/>
    <property type="match status" value="1"/>
</dbReference>
<evidence type="ECO:0000256" key="2">
    <source>
        <dbReference type="ARBA" id="ARBA00022963"/>
    </source>
</evidence>
<feature type="short sequence motif" description="GXGXXG" evidence="4">
    <location>
        <begin position="16"/>
        <end position="21"/>
    </location>
</feature>
<name>A0A5B8SS77_9GAMM</name>
<dbReference type="InterPro" id="IPR021095">
    <property type="entry name" value="DUF3734"/>
</dbReference>
<dbReference type="PANTHER" id="PTHR14226">
    <property type="entry name" value="NEUROPATHY TARGET ESTERASE/SWISS CHEESE D.MELANOGASTER"/>
    <property type="match status" value="1"/>
</dbReference>
<evidence type="ECO:0000256" key="4">
    <source>
        <dbReference type="PROSITE-ProRule" id="PRU01161"/>
    </source>
</evidence>
<evidence type="ECO:0000256" key="1">
    <source>
        <dbReference type="ARBA" id="ARBA00022801"/>
    </source>
</evidence>
<feature type="active site" description="Nucleophile" evidence="4">
    <location>
        <position position="45"/>
    </location>
</feature>
<gene>
    <name evidence="6" type="ORF">FGL86_10805</name>
</gene>